<dbReference type="Pfam" id="PF00107">
    <property type="entry name" value="ADH_zinc_N"/>
    <property type="match status" value="1"/>
</dbReference>
<dbReference type="PROSITE" id="PS00059">
    <property type="entry name" value="ADH_ZINC"/>
    <property type="match status" value="1"/>
</dbReference>
<keyword evidence="4" id="KW-0862">Zinc</keyword>
<comment type="similarity">
    <text evidence="2">Belongs to the zinc-containing alcohol dehydrogenase family.</text>
</comment>
<gene>
    <name evidence="7" type="ORF">METZ01_LOCUS236159</name>
</gene>
<dbReference type="AlphaFoldDB" id="A0A382H850"/>
<dbReference type="SMART" id="SM00829">
    <property type="entry name" value="PKS_ER"/>
    <property type="match status" value="1"/>
</dbReference>
<evidence type="ECO:0000256" key="4">
    <source>
        <dbReference type="ARBA" id="ARBA00022833"/>
    </source>
</evidence>
<sequence length="346" mass="36941">MKAAVFKAAGSPLVVETVPDPTPEPSDLVLKVGACGICGTDLHMSENTDATVGWRVLPPECVMGHEFAGEVVEVGREVKGDWRTGDRVTALPWIGCGECALCRSGRGFRCASAKMRASHKLPGAYAEYCRVGAFESFRLPSTVSFQEGAMVEPLAVGLNAVRRAGLRPGDSVLIVGAGPVGLSVALWCRFFGAQHIVVSDLVEVRAERALSMGATSAVDARHDDVMEHVEAVIGARPEIVFDAVGVPGSLQLAIDYAAHDGRLVVVGLCMAGDHLFPTKALVKELDIRFAFIYPQADFATVLELLGRGRIDPKPMIGDCIGLSEFSDAFEALKQPNQQIKVMLEPN</sequence>
<proteinExistence type="inferred from homology"/>
<dbReference type="InterPro" id="IPR020843">
    <property type="entry name" value="ER"/>
</dbReference>
<dbReference type="GO" id="GO:0008270">
    <property type="term" value="F:zinc ion binding"/>
    <property type="evidence" value="ECO:0007669"/>
    <property type="project" value="InterPro"/>
</dbReference>
<dbReference type="PANTHER" id="PTHR43161">
    <property type="entry name" value="SORBITOL DEHYDROGENASE"/>
    <property type="match status" value="1"/>
</dbReference>
<accession>A0A382H850</accession>
<dbReference type="InterPro" id="IPR013154">
    <property type="entry name" value="ADH-like_N"/>
</dbReference>
<evidence type="ECO:0000259" key="6">
    <source>
        <dbReference type="SMART" id="SM00829"/>
    </source>
</evidence>
<dbReference type="GO" id="GO:0016491">
    <property type="term" value="F:oxidoreductase activity"/>
    <property type="evidence" value="ECO:0007669"/>
    <property type="project" value="UniProtKB-KW"/>
</dbReference>
<dbReference type="SUPFAM" id="SSF50129">
    <property type="entry name" value="GroES-like"/>
    <property type="match status" value="1"/>
</dbReference>
<dbReference type="InterPro" id="IPR036291">
    <property type="entry name" value="NAD(P)-bd_dom_sf"/>
</dbReference>
<organism evidence="7">
    <name type="scientific">marine metagenome</name>
    <dbReference type="NCBI Taxonomy" id="408172"/>
    <lineage>
        <taxon>unclassified sequences</taxon>
        <taxon>metagenomes</taxon>
        <taxon>ecological metagenomes</taxon>
    </lineage>
</organism>
<protein>
    <recommendedName>
        <fullName evidence="6">Enoyl reductase (ER) domain-containing protein</fullName>
    </recommendedName>
</protein>
<feature type="domain" description="Enoyl reductase (ER)" evidence="6">
    <location>
        <begin position="10"/>
        <end position="343"/>
    </location>
</feature>
<dbReference type="Pfam" id="PF08240">
    <property type="entry name" value="ADH_N"/>
    <property type="match status" value="1"/>
</dbReference>
<keyword evidence="3" id="KW-0479">Metal-binding</keyword>
<dbReference type="InterPro" id="IPR002328">
    <property type="entry name" value="ADH_Zn_CS"/>
</dbReference>
<reference evidence="7" key="1">
    <citation type="submission" date="2018-05" db="EMBL/GenBank/DDBJ databases">
        <authorList>
            <person name="Lanie J.A."/>
            <person name="Ng W.-L."/>
            <person name="Kazmierczak K.M."/>
            <person name="Andrzejewski T.M."/>
            <person name="Davidsen T.M."/>
            <person name="Wayne K.J."/>
            <person name="Tettelin H."/>
            <person name="Glass J.I."/>
            <person name="Rusch D."/>
            <person name="Podicherti R."/>
            <person name="Tsui H.-C.T."/>
            <person name="Winkler M.E."/>
        </authorList>
    </citation>
    <scope>NUCLEOTIDE SEQUENCE</scope>
</reference>
<comment type="cofactor">
    <cofactor evidence="1">
        <name>Zn(2+)</name>
        <dbReference type="ChEBI" id="CHEBI:29105"/>
    </cofactor>
</comment>
<keyword evidence="5" id="KW-0560">Oxidoreductase</keyword>
<dbReference type="Gene3D" id="3.40.50.720">
    <property type="entry name" value="NAD(P)-binding Rossmann-like Domain"/>
    <property type="match status" value="1"/>
</dbReference>
<name>A0A382H850_9ZZZZ</name>
<evidence type="ECO:0000256" key="3">
    <source>
        <dbReference type="ARBA" id="ARBA00022723"/>
    </source>
</evidence>
<dbReference type="EMBL" id="UINC01059652">
    <property type="protein sequence ID" value="SVB83305.1"/>
    <property type="molecule type" value="Genomic_DNA"/>
</dbReference>
<dbReference type="InterPro" id="IPR013149">
    <property type="entry name" value="ADH-like_C"/>
</dbReference>
<dbReference type="InterPro" id="IPR011032">
    <property type="entry name" value="GroES-like_sf"/>
</dbReference>
<evidence type="ECO:0000256" key="2">
    <source>
        <dbReference type="ARBA" id="ARBA00008072"/>
    </source>
</evidence>
<evidence type="ECO:0000256" key="5">
    <source>
        <dbReference type="ARBA" id="ARBA00023002"/>
    </source>
</evidence>
<evidence type="ECO:0000313" key="7">
    <source>
        <dbReference type="EMBL" id="SVB83305.1"/>
    </source>
</evidence>
<dbReference type="Gene3D" id="3.90.180.10">
    <property type="entry name" value="Medium-chain alcohol dehydrogenases, catalytic domain"/>
    <property type="match status" value="1"/>
</dbReference>
<evidence type="ECO:0000256" key="1">
    <source>
        <dbReference type="ARBA" id="ARBA00001947"/>
    </source>
</evidence>
<dbReference type="SUPFAM" id="SSF51735">
    <property type="entry name" value="NAD(P)-binding Rossmann-fold domains"/>
    <property type="match status" value="1"/>
</dbReference>